<dbReference type="OrthoDB" id="8477544at2"/>
<reference evidence="1 2" key="1">
    <citation type="journal article" date="2009" name="J. Bacteriol.">
        <title>Genome sequence of Azotobacter vinelandii, an obligate aerobe specialized to support diverse anaerobic metabolic processes.</title>
        <authorList>
            <person name="Setubal J.C."/>
            <person name="dos Santos P."/>
            <person name="Goldman B.S."/>
            <person name="Ertesvag H."/>
            <person name="Espin G."/>
            <person name="Rubio L.M."/>
            <person name="Valla S."/>
            <person name="Almeida N.F."/>
            <person name="Balasubramanian D."/>
            <person name="Cromes L."/>
            <person name="Curatti L."/>
            <person name="Du Z."/>
            <person name="Godsy E."/>
            <person name="Goodner B."/>
            <person name="Hellner-Burris K."/>
            <person name="Hernandez J.A."/>
            <person name="Houmiel K."/>
            <person name="Imperial J."/>
            <person name="Kennedy C."/>
            <person name="Larson T.J."/>
            <person name="Latreille P."/>
            <person name="Ligon L.S."/>
            <person name="Lu J."/>
            <person name="Maerk M."/>
            <person name="Miller N.M."/>
            <person name="Norton S."/>
            <person name="O'Carroll I.P."/>
            <person name="Paulsen I."/>
            <person name="Raulfs E.C."/>
            <person name="Roemer R."/>
            <person name="Rosser J."/>
            <person name="Segura D."/>
            <person name="Slater S."/>
            <person name="Stricklin S.L."/>
            <person name="Studholme D.J."/>
            <person name="Sun J."/>
            <person name="Viana C.J."/>
            <person name="Wallin E."/>
            <person name="Wang B."/>
            <person name="Wheeler C."/>
            <person name="Zhu H."/>
            <person name="Dean D.R."/>
            <person name="Dixon R."/>
            <person name="Wood D."/>
        </authorList>
    </citation>
    <scope>NUCLEOTIDE SEQUENCE [LARGE SCALE GENOMIC DNA]</scope>
    <source>
        <strain evidence="2">DJ / ATCC BAA-1303</strain>
    </source>
</reference>
<keyword evidence="2" id="KW-1185">Reference proteome</keyword>
<dbReference type="GO" id="GO:0003676">
    <property type="term" value="F:nucleic acid binding"/>
    <property type="evidence" value="ECO:0007669"/>
    <property type="project" value="InterPro"/>
</dbReference>
<dbReference type="eggNOG" id="ENOG50333KM">
    <property type="taxonomic scope" value="Bacteria"/>
</dbReference>
<evidence type="ECO:0000313" key="2">
    <source>
        <dbReference type="Proteomes" id="UP000002424"/>
    </source>
</evidence>
<name>C1DP08_AZOVD</name>
<gene>
    <name evidence="1" type="ordered locus">Avin_31980</name>
</gene>
<sequence>MIKILRDRYAKSALWIYRKLSEEIMSIIGGENTSNISLNGVERLYPDILAHNEERNFFLFELKVGSKTEREAITEIFVYIFEVRNHLPGLNIGEISIIIISESFGVLLSHAVMQLIGFYGVKVICLRARRHQELILELYNPSEVITDNEVPLSKESFSTCSLVLYHSGQRSRRANQDIMKVFNVAEGMPLERANQLGSNGFLVLYRNSLSDDWDGCVARFYITIAIINPFKLLDELMLGARTTPLAKRLYEMYLEESDHLQNHFGEIVEECEDFLGKFYNVSRETYASYDMFERSVVGWDSYALRCNSWGEFGRFVRGITYGGSNAYGFFDSERDHTDPIDFFETLNNIFECGAY</sequence>
<dbReference type="InterPro" id="IPR011856">
    <property type="entry name" value="tRNA_endonuc-like_dom_sf"/>
</dbReference>
<evidence type="ECO:0000313" key="1">
    <source>
        <dbReference type="EMBL" id="ACO79361.1"/>
    </source>
</evidence>
<organism evidence="1 2">
    <name type="scientific">Azotobacter vinelandii (strain DJ / ATCC BAA-1303)</name>
    <dbReference type="NCBI Taxonomy" id="322710"/>
    <lineage>
        <taxon>Bacteria</taxon>
        <taxon>Pseudomonadati</taxon>
        <taxon>Pseudomonadota</taxon>
        <taxon>Gammaproteobacteria</taxon>
        <taxon>Pseudomonadales</taxon>
        <taxon>Pseudomonadaceae</taxon>
        <taxon>Azotobacter</taxon>
    </lineage>
</organism>
<dbReference type="AlphaFoldDB" id="C1DP08"/>
<dbReference type="Gene3D" id="3.40.1350.10">
    <property type="match status" value="1"/>
</dbReference>
<dbReference type="EnsemblBacteria" id="ACO79361">
    <property type="protein sequence ID" value="ACO79361"/>
    <property type="gene ID" value="Avin_31980"/>
</dbReference>
<dbReference type="KEGG" id="avn:Avin_31980"/>
<dbReference type="Proteomes" id="UP000002424">
    <property type="component" value="Chromosome"/>
</dbReference>
<dbReference type="EMBL" id="CP001157">
    <property type="protein sequence ID" value="ACO79361.1"/>
    <property type="molecule type" value="Genomic_DNA"/>
</dbReference>
<protein>
    <submittedName>
        <fullName evidence="1">Uncharacterized protein</fullName>
    </submittedName>
</protein>
<dbReference type="HOGENOM" id="CLU_779994_0_0_6"/>
<proteinExistence type="predicted"/>
<accession>C1DP08</accession>